<keyword evidence="3" id="KW-1185">Reference proteome</keyword>
<feature type="compositionally biased region" description="Polar residues" evidence="1">
    <location>
        <begin position="27"/>
        <end position="54"/>
    </location>
</feature>
<feature type="compositionally biased region" description="Basic and acidic residues" evidence="1">
    <location>
        <begin position="58"/>
        <end position="82"/>
    </location>
</feature>
<evidence type="ECO:0000313" key="3">
    <source>
        <dbReference type="Proteomes" id="UP001469553"/>
    </source>
</evidence>
<dbReference type="EMBL" id="JAHRIP010085497">
    <property type="protein sequence ID" value="MEQ2314543.1"/>
    <property type="molecule type" value="Genomic_DNA"/>
</dbReference>
<dbReference type="Proteomes" id="UP001469553">
    <property type="component" value="Unassembled WGS sequence"/>
</dbReference>
<protein>
    <submittedName>
        <fullName evidence="2">Uncharacterized protein</fullName>
    </submittedName>
</protein>
<gene>
    <name evidence="2" type="ORF">AMECASPLE_013225</name>
</gene>
<reference evidence="2 3" key="1">
    <citation type="submission" date="2021-06" db="EMBL/GenBank/DDBJ databases">
        <authorList>
            <person name="Palmer J.M."/>
        </authorList>
    </citation>
    <scope>NUCLEOTIDE SEQUENCE [LARGE SCALE GENOMIC DNA]</scope>
    <source>
        <strain evidence="2 3">AS_MEX2019</strain>
        <tissue evidence="2">Muscle</tissue>
    </source>
</reference>
<feature type="compositionally biased region" description="Polar residues" evidence="1">
    <location>
        <begin position="85"/>
        <end position="96"/>
    </location>
</feature>
<name>A0ABV1A7M3_9TELE</name>
<organism evidence="2 3">
    <name type="scientific">Ameca splendens</name>
    <dbReference type="NCBI Taxonomy" id="208324"/>
    <lineage>
        <taxon>Eukaryota</taxon>
        <taxon>Metazoa</taxon>
        <taxon>Chordata</taxon>
        <taxon>Craniata</taxon>
        <taxon>Vertebrata</taxon>
        <taxon>Euteleostomi</taxon>
        <taxon>Actinopterygii</taxon>
        <taxon>Neopterygii</taxon>
        <taxon>Teleostei</taxon>
        <taxon>Neoteleostei</taxon>
        <taxon>Acanthomorphata</taxon>
        <taxon>Ovalentaria</taxon>
        <taxon>Atherinomorphae</taxon>
        <taxon>Cyprinodontiformes</taxon>
        <taxon>Goodeidae</taxon>
        <taxon>Ameca</taxon>
    </lineage>
</organism>
<feature type="region of interest" description="Disordered" evidence="1">
    <location>
        <begin position="1"/>
        <end position="107"/>
    </location>
</feature>
<accession>A0ABV1A7M3</accession>
<evidence type="ECO:0000256" key="1">
    <source>
        <dbReference type="SAM" id="MobiDB-lite"/>
    </source>
</evidence>
<evidence type="ECO:0000313" key="2">
    <source>
        <dbReference type="EMBL" id="MEQ2314543.1"/>
    </source>
</evidence>
<comment type="caution">
    <text evidence="2">The sequence shown here is derived from an EMBL/GenBank/DDBJ whole genome shotgun (WGS) entry which is preliminary data.</text>
</comment>
<proteinExistence type="predicted"/>
<sequence>MSEDGKTQGKNRNQKKETSCVVPKGFSSVSSPMLQRQRSINQLPYHTEAQTTKKNLLKAKETDGALRVEDDSRPHKESKTVEEASGSSTVGRTSMTGFAPPGPLLTTEATRHAQEFIYQF</sequence>